<protein>
    <recommendedName>
        <fullName evidence="4">Glycoside hydrolase family 5 domain-containing protein</fullName>
    </recommendedName>
</protein>
<accession>A0A0G0VQD0</accession>
<proteinExistence type="predicted"/>
<dbReference type="EMBL" id="LCBB01000005">
    <property type="protein sequence ID" value="KKS03130.1"/>
    <property type="molecule type" value="Genomic_DNA"/>
</dbReference>
<reference evidence="2 3" key="1">
    <citation type="journal article" date="2015" name="Nature">
        <title>rRNA introns, odd ribosomes, and small enigmatic genomes across a large radiation of phyla.</title>
        <authorList>
            <person name="Brown C.T."/>
            <person name="Hug L.A."/>
            <person name="Thomas B.C."/>
            <person name="Sharon I."/>
            <person name="Castelle C.J."/>
            <person name="Singh A."/>
            <person name="Wilkins M.J."/>
            <person name="Williams K.H."/>
            <person name="Banfield J.F."/>
        </authorList>
    </citation>
    <scope>NUCLEOTIDE SEQUENCE [LARGE SCALE GENOMIC DNA]</scope>
</reference>
<comment type="caution">
    <text evidence="2">The sequence shown here is derived from an EMBL/GenBank/DDBJ whole genome shotgun (WGS) entry which is preliminary data.</text>
</comment>
<organism evidence="2 3">
    <name type="scientific">candidate division WWE3 bacterium GW2011_GWC2_41_23</name>
    <dbReference type="NCBI Taxonomy" id="1619123"/>
    <lineage>
        <taxon>Bacteria</taxon>
        <taxon>Katanobacteria</taxon>
    </lineage>
</organism>
<feature type="transmembrane region" description="Helical" evidence="1">
    <location>
        <begin position="30"/>
        <end position="49"/>
    </location>
</feature>
<evidence type="ECO:0000256" key="1">
    <source>
        <dbReference type="SAM" id="Phobius"/>
    </source>
</evidence>
<dbReference type="AlphaFoldDB" id="A0A0G0VQD0"/>
<evidence type="ECO:0000313" key="3">
    <source>
        <dbReference type="Proteomes" id="UP000033947"/>
    </source>
</evidence>
<keyword evidence="1" id="KW-0472">Membrane</keyword>
<evidence type="ECO:0000313" key="2">
    <source>
        <dbReference type="EMBL" id="KKS03130.1"/>
    </source>
</evidence>
<keyword evidence="1" id="KW-1133">Transmembrane helix</keyword>
<dbReference type="Proteomes" id="UP000033947">
    <property type="component" value="Unassembled WGS sequence"/>
</dbReference>
<keyword evidence="1" id="KW-0812">Transmembrane</keyword>
<gene>
    <name evidence="2" type="ORF">UU55_C0005G0038</name>
</gene>
<name>A0A0G0VQD0_UNCKA</name>
<sequence>MFRRQTALKKQASKAWEYIGKLFGLPLTRIVLITLVMLTAFPFLIFYFLKPETRTDNKYGVTFSSKYAHQIGLNWKDAYIKILDDLGARNLRLIAYWDEIEVTPEIYNYKDIKWQLEEADKRNVNVILAIGRKVPRYPECFEPSWWKAMSSEDERDKELYEYIIRTVMELQSYNSVKMWQVENEPFFPFGECISVKKSTVEHEIQLVRALDERPILIQDSGEGGFWFPSYQMADYLGISMYRKIWYDFWGTLTKSAFYFQYPLSHWSYAVRAHMMGVPIERIIVTELQAEPWGPRINSKLTNEEKNQTMSVTDFLSTITYAQKSGFRDLYFWGAEWWLWEKENNNTPTYWDMAKALFNHN</sequence>
<dbReference type="SUPFAM" id="SSF51445">
    <property type="entry name" value="(Trans)glycosidases"/>
    <property type="match status" value="1"/>
</dbReference>
<dbReference type="Gene3D" id="3.20.20.80">
    <property type="entry name" value="Glycosidases"/>
    <property type="match status" value="1"/>
</dbReference>
<evidence type="ECO:0008006" key="4">
    <source>
        <dbReference type="Google" id="ProtNLM"/>
    </source>
</evidence>
<dbReference type="InterPro" id="IPR017853">
    <property type="entry name" value="GH"/>
</dbReference>